<accession>A0A7Z0D9A3</accession>
<proteinExistence type="predicted"/>
<feature type="transmembrane region" description="Helical" evidence="6">
    <location>
        <begin position="202"/>
        <end position="223"/>
    </location>
</feature>
<name>A0A7Z0D9A3_9ACTN</name>
<dbReference type="GO" id="GO:0022857">
    <property type="term" value="F:transmembrane transporter activity"/>
    <property type="evidence" value="ECO:0007669"/>
    <property type="project" value="InterPro"/>
</dbReference>
<evidence type="ECO:0000256" key="2">
    <source>
        <dbReference type="ARBA" id="ARBA00022692"/>
    </source>
</evidence>
<evidence type="ECO:0000256" key="5">
    <source>
        <dbReference type="SAM" id="MobiDB-lite"/>
    </source>
</evidence>
<feature type="transmembrane region" description="Helical" evidence="6">
    <location>
        <begin position="410"/>
        <end position="428"/>
    </location>
</feature>
<dbReference type="RefSeq" id="WP_179444978.1">
    <property type="nucleotide sequence ID" value="NZ_JACBZS010000001.1"/>
</dbReference>
<dbReference type="PROSITE" id="PS00216">
    <property type="entry name" value="SUGAR_TRANSPORT_1"/>
    <property type="match status" value="1"/>
</dbReference>
<keyword evidence="3 6" id="KW-1133">Transmembrane helix</keyword>
<dbReference type="CDD" id="cd17321">
    <property type="entry name" value="MFS_MMR_MDR_like"/>
    <property type="match status" value="1"/>
</dbReference>
<dbReference type="SUPFAM" id="SSF103473">
    <property type="entry name" value="MFS general substrate transporter"/>
    <property type="match status" value="1"/>
</dbReference>
<dbReference type="EMBL" id="JACBZS010000001">
    <property type="protein sequence ID" value="NYI71109.1"/>
    <property type="molecule type" value="Genomic_DNA"/>
</dbReference>
<feature type="transmembrane region" description="Helical" evidence="6">
    <location>
        <begin position="171"/>
        <end position="190"/>
    </location>
</feature>
<keyword evidence="9" id="KW-1185">Reference proteome</keyword>
<evidence type="ECO:0000259" key="7">
    <source>
        <dbReference type="PROSITE" id="PS50850"/>
    </source>
</evidence>
<gene>
    <name evidence="8" type="ORF">GGQ54_001669</name>
</gene>
<evidence type="ECO:0000256" key="1">
    <source>
        <dbReference type="ARBA" id="ARBA00004651"/>
    </source>
</evidence>
<dbReference type="PANTHER" id="PTHR42718">
    <property type="entry name" value="MAJOR FACILITATOR SUPERFAMILY MULTIDRUG TRANSPORTER MFSC"/>
    <property type="match status" value="1"/>
</dbReference>
<dbReference type="InterPro" id="IPR036259">
    <property type="entry name" value="MFS_trans_sf"/>
</dbReference>
<feature type="transmembrane region" description="Helical" evidence="6">
    <location>
        <begin position="84"/>
        <end position="104"/>
    </location>
</feature>
<dbReference type="PROSITE" id="PS50850">
    <property type="entry name" value="MFS"/>
    <property type="match status" value="1"/>
</dbReference>
<feature type="transmembrane region" description="Helical" evidence="6">
    <location>
        <begin position="448"/>
        <end position="473"/>
    </location>
</feature>
<feature type="transmembrane region" description="Helical" evidence="6">
    <location>
        <begin position="139"/>
        <end position="165"/>
    </location>
</feature>
<feature type="transmembrane region" description="Helical" evidence="6">
    <location>
        <begin position="229"/>
        <end position="251"/>
    </location>
</feature>
<dbReference type="InterPro" id="IPR011701">
    <property type="entry name" value="MFS"/>
</dbReference>
<evidence type="ECO:0000256" key="6">
    <source>
        <dbReference type="SAM" id="Phobius"/>
    </source>
</evidence>
<dbReference type="Pfam" id="PF07690">
    <property type="entry name" value="MFS_1"/>
    <property type="match status" value="1"/>
</dbReference>
<feature type="transmembrane region" description="Helical" evidence="6">
    <location>
        <begin position="301"/>
        <end position="323"/>
    </location>
</feature>
<keyword evidence="4 6" id="KW-0472">Membrane</keyword>
<dbReference type="Gene3D" id="1.20.1250.20">
    <property type="entry name" value="MFS general substrate transporter like domains"/>
    <property type="match status" value="1"/>
</dbReference>
<protein>
    <submittedName>
        <fullName evidence="8">MFS family permease</fullName>
    </submittedName>
</protein>
<feature type="transmembrane region" description="Helical" evidence="6">
    <location>
        <begin position="367"/>
        <end position="389"/>
    </location>
</feature>
<feature type="transmembrane region" description="Helical" evidence="6">
    <location>
        <begin position="53"/>
        <end position="72"/>
    </location>
</feature>
<dbReference type="PANTHER" id="PTHR42718:SF49">
    <property type="entry name" value="EXPORT PROTEIN"/>
    <property type="match status" value="1"/>
</dbReference>
<feature type="domain" description="Major facilitator superfamily (MFS) profile" evidence="7">
    <location>
        <begin position="1"/>
        <end position="481"/>
    </location>
</feature>
<dbReference type="AlphaFoldDB" id="A0A7Z0D9A3"/>
<feature type="transmembrane region" description="Helical" evidence="6">
    <location>
        <begin position="335"/>
        <end position="355"/>
    </location>
</feature>
<dbReference type="GO" id="GO:0005886">
    <property type="term" value="C:plasma membrane"/>
    <property type="evidence" value="ECO:0007669"/>
    <property type="project" value="UniProtKB-SubCell"/>
</dbReference>
<comment type="subcellular location">
    <subcellularLocation>
        <location evidence="1">Cell membrane</location>
        <topology evidence="1">Multi-pass membrane protein</topology>
    </subcellularLocation>
</comment>
<reference evidence="8 9" key="1">
    <citation type="submission" date="2020-07" db="EMBL/GenBank/DDBJ databases">
        <title>Sequencing the genomes of 1000 actinobacteria strains.</title>
        <authorList>
            <person name="Klenk H.-P."/>
        </authorList>
    </citation>
    <scope>NUCLEOTIDE SEQUENCE [LARGE SCALE GENOMIC DNA]</scope>
    <source>
        <strain evidence="8 9">DSM 103164</strain>
    </source>
</reference>
<dbReference type="InterPro" id="IPR005829">
    <property type="entry name" value="Sugar_transporter_CS"/>
</dbReference>
<feature type="region of interest" description="Disordered" evidence="5">
    <location>
        <begin position="482"/>
        <end position="511"/>
    </location>
</feature>
<sequence length="511" mass="51416">MSTPGAESERRPWGPAVLLCATVLLVPVGAPGATVSIPALATDLDAPAAVTNWVINAFMLAFASALAVAGALADRWGRRRMLAIGLLIFVAGNLLIAAAPAIWAVVLGRAVSGIGAAAITTGGSALLSSSYRGAQRATVFAILGTSLGLGLAFGPTLSGLAITAVGSWRGLYLVYAAVAVPSLLLARRVLPRDLAVSRPERFDLAGALTWTVALAAFMIAVSLGPEAGWVSWPTAAAFGVSVLAAIAFLAAERRADQPLIELALLRVRQFGAVCLAVTLAAFGFVSLVFTLGVFLSVAHGASALGTGLMLLALTAPTLVVPMLIGRVAHRLSLRWLLPGSMLVIALGCVLLAAVGPDGPMLIAGPPMVIIGAGFGLSLAVLDGAALAVAPAGREGMAAGMFNTVRVGTEAIAVVVVTAVVHTVTSTRVGAPAAAALLSGRPAAGAAGIAAYSAGWQVALVAIAALCAAGAFVIRRQLRPERDAGGLRRSPGAGRGSRRRASAEPAAYAPRS</sequence>
<evidence type="ECO:0000313" key="8">
    <source>
        <dbReference type="EMBL" id="NYI71109.1"/>
    </source>
</evidence>
<feature type="transmembrane region" description="Helical" evidence="6">
    <location>
        <begin position="12"/>
        <end position="33"/>
    </location>
</feature>
<comment type="caution">
    <text evidence="8">The sequence shown here is derived from an EMBL/GenBank/DDBJ whole genome shotgun (WGS) entry which is preliminary data.</text>
</comment>
<evidence type="ECO:0000256" key="4">
    <source>
        <dbReference type="ARBA" id="ARBA00023136"/>
    </source>
</evidence>
<organism evidence="8 9">
    <name type="scientific">Naumannella cuiyingiana</name>
    <dbReference type="NCBI Taxonomy" id="1347891"/>
    <lineage>
        <taxon>Bacteria</taxon>
        <taxon>Bacillati</taxon>
        <taxon>Actinomycetota</taxon>
        <taxon>Actinomycetes</taxon>
        <taxon>Propionibacteriales</taxon>
        <taxon>Propionibacteriaceae</taxon>
        <taxon>Naumannella</taxon>
    </lineage>
</organism>
<evidence type="ECO:0000313" key="9">
    <source>
        <dbReference type="Proteomes" id="UP000527616"/>
    </source>
</evidence>
<keyword evidence="2 6" id="KW-0812">Transmembrane</keyword>
<dbReference type="Proteomes" id="UP000527616">
    <property type="component" value="Unassembled WGS sequence"/>
</dbReference>
<dbReference type="Gene3D" id="1.20.1720.10">
    <property type="entry name" value="Multidrug resistance protein D"/>
    <property type="match status" value="1"/>
</dbReference>
<feature type="transmembrane region" description="Helical" evidence="6">
    <location>
        <begin position="110"/>
        <end position="127"/>
    </location>
</feature>
<dbReference type="InterPro" id="IPR020846">
    <property type="entry name" value="MFS_dom"/>
</dbReference>
<feature type="transmembrane region" description="Helical" evidence="6">
    <location>
        <begin position="272"/>
        <end position="295"/>
    </location>
</feature>
<feature type="compositionally biased region" description="Low complexity" evidence="5">
    <location>
        <begin position="502"/>
        <end position="511"/>
    </location>
</feature>
<evidence type="ECO:0000256" key="3">
    <source>
        <dbReference type="ARBA" id="ARBA00022989"/>
    </source>
</evidence>